<protein>
    <submittedName>
        <fullName evidence="3">Uncharacterized protein</fullName>
    </submittedName>
</protein>
<keyword evidence="2" id="KW-1133">Transmembrane helix</keyword>
<keyword evidence="2" id="KW-0812">Transmembrane</keyword>
<dbReference type="AlphaFoldDB" id="A0A853A320"/>
<feature type="region of interest" description="Disordered" evidence="1">
    <location>
        <begin position="1"/>
        <end position="29"/>
    </location>
</feature>
<accession>A0A853A320</accession>
<organism evidence="3 4">
    <name type="scientific">Allostreptomyces psammosilenae</name>
    <dbReference type="NCBI Taxonomy" id="1892865"/>
    <lineage>
        <taxon>Bacteria</taxon>
        <taxon>Bacillati</taxon>
        <taxon>Actinomycetota</taxon>
        <taxon>Actinomycetes</taxon>
        <taxon>Kitasatosporales</taxon>
        <taxon>Streptomycetaceae</taxon>
        <taxon>Allostreptomyces</taxon>
    </lineage>
</organism>
<evidence type="ECO:0000313" key="4">
    <source>
        <dbReference type="Proteomes" id="UP000567795"/>
    </source>
</evidence>
<name>A0A853A320_9ACTN</name>
<dbReference type="RefSeq" id="WP_179813706.1">
    <property type="nucleotide sequence ID" value="NZ_JACBZD010000001.1"/>
</dbReference>
<dbReference type="Proteomes" id="UP000567795">
    <property type="component" value="Unassembled WGS sequence"/>
</dbReference>
<feature type="compositionally biased region" description="Basic and acidic residues" evidence="1">
    <location>
        <begin position="1"/>
        <end position="10"/>
    </location>
</feature>
<feature type="transmembrane region" description="Helical" evidence="2">
    <location>
        <begin position="34"/>
        <end position="53"/>
    </location>
</feature>
<comment type="caution">
    <text evidence="3">The sequence shown here is derived from an EMBL/GenBank/DDBJ whole genome shotgun (WGS) entry which is preliminary data.</text>
</comment>
<reference evidence="3 4" key="1">
    <citation type="submission" date="2020-07" db="EMBL/GenBank/DDBJ databases">
        <title>Sequencing the genomes of 1000 actinobacteria strains.</title>
        <authorList>
            <person name="Klenk H.-P."/>
        </authorList>
    </citation>
    <scope>NUCLEOTIDE SEQUENCE [LARGE SCALE GENOMIC DNA]</scope>
    <source>
        <strain evidence="3 4">DSM 42178</strain>
    </source>
</reference>
<gene>
    <name evidence="3" type="ORF">FHU37_001811</name>
</gene>
<keyword evidence="4" id="KW-1185">Reference proteome</keyword>
<evidence type="ECO:0000256" key="1">
    <source>
        <dbReference type="SAM" id="MobiDB-lite"/>
    </source>
</evidence>
<evidence type="ECO:0000313" key="3">
    <source>
        <dbReference type="EMBL" id="NYI04868.1"/>
    </source>
</evidence>
<keyword evidence="2" id="KW-0472">Membrane</keyword>
<dbReference type="EMBL" id="JACBZD010000001">
    <property type="protein sequence ID" value="NYI04868.1"/>
    <property type="molecule type" value="Genomic_DNA"/>
</dbReference>
<feature type="compositionally biased region" description="Low complexity" evidence="1">
    <location>
        <begin position="12"/>
        <end position="26"/>
    </location>
</feature>
<evidence type="ECO:0000256" key="2">
    <source>
        <dbReference type="SAM" id="Phobius"/>
    </source>
</evidence>
<proteinExistence type="predicted"/>
<sequence length="55" mass="5464">MSTSVRERRSVPAGTGRAGTGPARAADPSSGERLWSAIVVMGALVALVAVLVATG</sequence>